<comment type="caution">
    <text evidence="6">The sequence shown here is derived from an EMBL/GenBank/DDBJ whole genome shotgun (WGS) entry which is preliminary data.</text>
</comment>
<keyword evidence="2" id="KW-1015">Disulfide bond</keyword>
<protein>
    <submittedName>
        <fullName evidence="6">Invertase/pectin methylesterase inhibitor family protein</fullName>
    </submittedName>
</protein>
<keyword evidence="4" id="KW-0472">Membrane</keyword>
<dbReference type="Pfam" id="PF04043">
    <property type="entry name" value="PMEI"/>
    <property type="match status" value="1"/>
</dbReference>
<dbReference type="PANTHER" id="PTHR35357:SF8">
    <property type="entry name" value="OS01G0111000 PROTEIN"/>
    <property type="match status" value="1"/>
</dbReference>
<evidence type="ECO:0000313" key="7">
    <source>
        <dbReference type="Proteomes" id="UP001140206"/>
    </source>
</evidence>
<dbReference type="SMART" id="SM00856">
    <property type="entry name" value="PMEI"/>
    <property type="match status" value="1"/>
</dbReference>
<sequence length="194" mass="22162">MKTLTFPKTNSLLFIFHILFIAYLGTATASFIEDTCKQATLISDDYIYCVRELARLRSIPSYRIPDANGLAFDAAQLTYNHYLNTTLKIEELSRNPGLPPWVKEGLSTCHDLYVNAISHIKIALLALENSDPYQAMFQFETVIEAPGACRNGVFRFRERRMLARENRKAERLSRLSLLMLNLLYKRSLSLPPPA</sequence>
<keyword evidence="1" id="KW-0732">Signal</keyword>
<dbReference type="InterPro" id="IPR035513">
    <property type="entry name" value="Invertase/methylesterase_inhib"/>
</dbReference>
<comment type="similarity">
    <text evidence="3">Belongs to the PMEI family.</text>
</comment>
<evidence type="ECO:0000256" key="3">
    <source>
        <dbReference type="ARBA" id="ARBA00038471"/>
    </source>
</evidence>
<dbReference type="Proteomes" id="UP001140206">
    <property type="component" value="Chromosome 5"/>
</dbReference>
<dbReference type="NCBIfam" id="TIGR01614">
    <property type="entry name" value="PME_inhib"/>
    <property type="match status" value="1"/>
</dbReference>
<evidence type="ECO:0000256" key="2">
    <source>
        <dbReference type="ARBA" id="ARBA00023157"/>
    </source>
</evidence>
<feature type="domain" description="Pectinesterase inhibitor" evidence="5">
    <location>
        <begin position="27"/>
        <end position="179"/>
    </location>
</feature>
<dbReference type="EMBL" id="JAMFTS010000005">
    <property type="protein sequence ID" value="KAJ4745111.1"/>
    <property type="molecule type" value="Genomic_DNA"/>
</dbReference>
<organism evidence="6 7">
    <name type="scientific">Rhynchospora pubera</name>
    <dbReference type="NCBI Taxonomy" id="906938"/>
    <lineage>
        <taxon>Eukaryota</taxon>
        <taxon>Viridiplantae</taxon>
        <taxon>Streptophyta</taxon>
        <taxon>Embryophyta</taxon>
        <taxon>Tracheophyta</taxon>
        <taxon>Spermatophyta</taxon>
        <taxon>Magnoliopsida</taxon>
        <taxon>Liliopsida</taxon>
        <taxon>Poales</taxon>
        <taxon>Cyperaceae</taxon>
        <taxon>Cyperoideae</taxon>
        <taxon>Rhynchosporeae</taxon>
        <taxon>Rhynchospora</taxon>
    </lineage>
</organism>
<evidence type="ECO:0000313" key="6">
    <source>
        <dbReference type="EMBL" id="KAJ4745111.1"/>
    </source>
</evidence>
<proteinExistence type="inferred from homology"/>
<reference evidence="6" key="1">
    <citation type="submission" date="2022-08" db="EMBL/GenBank/DDBJ databases">
        <authorList>
            <person name="Marques A."/>
        </authorList>
    </citation>
    <scope>NUCLEOTIDE SEQUENCE</scope>
    <source>
        <strain evidence="6">RhyPub2mFocal</strain>
        <tissue evidence="6">Leaves</tissue>
    </source>
</reference>
<evidence type="ECO:0000259" key="5">
    <source>
        <dbReference type="SMART" id="SM00856"/>
    </source>
</evidence>
<evidence type="ECO:0000256" key="1">
    <source>
        <dbReference type="ARBA" id="ARBA00022729"/>
    </source>
</evidence>
<keyword evidence="4" id="KW-1133">Transmembrane helix</keyword>
<keyword evidence="4" id="KW-0812">Transmembrane</keyword>
<dbReference type="PANTHER" id="PTHR35357">
    <property type="entry name" value="OS02G0537100 PROTEIN"/>
    <property type="match status" value="1"/>
</dbReference>
<gene>
    <name evidence="6" type="ORF">LUZ62_079516</name>
</gene>
<dbReference type="AlphaFoldDB" id="A0AAV8BPS3"/>
<accession>A0AAV8BPS3</accession>
<dbReference type="GO" id="GO:0004857">
    <property type="term" value="F:enzyme inhibitor activity"/>
    <property type="evidence" value="ECO:0007669"/>
    <property type="project" value="InterPro"/>
</dbReference>
<dbReference type="SUPFAM" id="SSF101148">
    <property type="entry name" value="Plant invertase/pectin methylesterase inhibitor"/>
    <property type="match status" value="1"/>
</dbReference>
<keyword evidence="7" id="KW-1185">Reference proteome</keyword>
<dbReference type="InterPro" id="IPR006501">
    <property type="entry name" value="Pectinesterase_inhib_dom"/>
</dbReference>
<evidence type="ECO:0000256" key="4">
    <source>
        <dbReference type="SAM" id="Phobius"/>
    </source>
</evidence>
<name>A0AAV8BPS3_9POAL</name>
<feature type="transmembrane region" description="Helical" evidence="4">
    <location>
        <begin position="12"/>
        <end position="32"/>
    </location>
</feature>
<dbReference type="Gene3D" id="1.20.140.40">
    <property type="entry name" value="Invertase/pectin methylesterase inhibitor family protein"/>
    <property type="match status" value="1"/>
</dbReference>